<evidence type="ECO:0008006" key="4">
    <source>
        <dbReference type="Google" id="ProtNLM"/>
    </source>
</evidence>
<gene>
    <name evidence="2" type="ORF">CPI82_00215</name>
</gene>
<proteinExistence type="predicted"/>
<keyword evidence="1" id="KW-1133">Transmembrane helix</keyword>
<name>A0AAX0TRN5_ACIBA</name>
<reference evidence="2 3" key="1">
    <citation type="submission" date="2017-09" db="EMBL/GenBank/DDBJ databases">
        <title>Draft genome of Acinetobacter baumannii strain I43, a mercury resistant bacteria.</title>
        <authorList>
            <person name="Siqueira K.A."/>
            <person name="Mello I.S."/>
            <person name="Mendes T.A."/>
            <person name="Soares M.A."/>
        </authorList>
    </citation>
    <scope>NUCLEOTIDE SEQUENCE [LARGE SCALE GENOMIC DNA]</scope>
    <source>
        <strain evidence="2 3">I43</strain>
    </source>
</reference>
<feature type="transmembrane region" description="Helical" evidence="1">
    <location>
        <begin position="68"/>
        <end position="91"/>
    </location>
</feature>
<organism evidence="2 3">
    <name type="scientific">Acinetobacter baumannii</name>
    <dbReference type="NCBI Taxonomy" id="470"/>
    <lineage>
        <taxon>Bacteria</taxon>
        <taxon>Pseudomonadati</taxon>
        <taxon>Pseudomonadota</taxon>
        <taxon>Gammaproteobacteria</taxon>
        <taxon>Moraxellales</taxon>
        <taxon>Moraxellaceae</taxon>
        <taxon>Acinetobacter</taxon>
        <taxon>Acinetobacter calcoaceticus/baumannii complex</taxon>
    </lineage>
</organism>
<sequence length="92" mass="10683">MTNFFIFFIIVFVLSLLILWMMLDYQFTRYIRAIKVAQLENMDPESVFTGEIRINQNSNSTSRGARMWLYPALIGLIIGVMISGSLFLYLFG</sequence>
<evidence type="ECO:0000313" key="3">
    <source>
        <dbReference type="Proteomes" id="UP000223291"/>
    </source>
</evidence>
<dbReference type="Proteomes" id="UP000223291">
    <property type="component" value="Unassembled WGS sequence"/>
</dbReference>
<dbReference type="EMBL" id="NXDV01000001">
    <property type="protein sequence ID" value="PHQ04287.1"/>
    <property type="molecule type" value="Genomic_DNA"/>
</dbReference>
<evidence type="ECO:0000313" key="2">
    <source>
        <dbReference type="EMBL" id="PHQ04287.1"/>
    </source>
</evidence>
<protein>
    <recommendedName>
        <fullName evidence="4">DUF3899 domain-containing protein</fullName>
    </recommendedName>
</protein>
<feature type="transmembrane region" description="Helical" evidence="1">
    <location>
        <begin position="6"/>
        <end position="23"/>
    </location>
</feature>
<keyword evidence="1" id="KW-0472">Membrane</keyword>
<accession>A0AAX0TRN5</accession>
<evidence type="ECO:0000256" key="1">
    <source>
        <dbReference type="SAM" id="Phobius"/>
    </source>
</evidence>
<keyword evidence="1" id="KW-0812">Transmembrane</keyword>
<dbReference type="AlphaFoldDB" id="A0AAX0TRN5"/>
<comment type="caution">
    <text evidence="2">The sequence shown here is derived from an EMBL/GenBank/DDBJ whole genome shotgun (WGS) entry which is preliminary data.</text>
</comment>